<evidence type="ECO:0000313" key="4">
    <source>
        <dbReference type="EMBL" id="MBB2203187.1"/>
    </source>
</evidence>
<gene>
    <name evidence="4" type="ORF">HLH28_16685</name>
</gene>
<reference evidence="4 5" key="1">
    <citation type="submission" date="2020-04" db="EMBL/GenBank/DDBJ databases">
        <title>Description of novel Gluconacetobacter.</title>
        <authorList>
            <person name="Sombolestani A."/>
        </authorList>
    </citation>
    <scope>NUCLEOTIDE SEQUENCE [LARGE SCALE GENOMIC DNA]</scope>
    <source>
        <strain evidence="4 5">LMG 27802</strain>
    </source>
</reference>
<dbReference type="RefSeq" id="WP_182961296.1">
    <property type="nucleotide sequence ID" value="NZ_JABEQM010000020.1"/>
</dbReference>
<dbReference type="GO" id="GO:0019563">
    <property type="term" value="P:glycerol catabolic process"/>
    <property type="evidence" value="ECO:0007669"/>
    <property type="project" value="TreeGrafter"/>
</dbReference>
<dbReference type="GO" id="GO:0006096">
    <property type="term" value="P:glycolytic process"/>
    <property type="evidence" value="ECO:0007669"/>
    <property type="project" value="UniProtKB-UniPathway"/>
</dbReference>
<comment type="catalytic activity">
    <reaction evidence="3">
        <text>D-glyceraldehyde 3-phosphate = dihydroxyacetone phosphate</text>
        <dbReference type="Rhea" id="RHEA:18585"/>
        <dbReference type="ChEBI" id="CHEBI:57642"/>
        <dbReference type="ChEBI" id="CHEBI:59776"/>
        <dbReference type="EC" id="5.3.1.1"/>
    </reaction>
</comment>
<keyword evidence="3" id="KW-0312">Gluconeogenesis</keyword>
<dbReference type="GO" id="GO:0005829">
    <property type="term" value="C:cytosol"/>
    <property type="evidence" value="ECO:0007669"/>
    <property type="project" value="TreeGrafter"/>
</dbReference>
<organism evidence="4 5">
    <name type="scientific">Gluconacetobacter tumulisoli</name>
    <dbReference type="NCBI Taxonomy" id="1286189"/>
    <lineage>
        <taxon>Bacteria</taxon>
        <taxon>Pseudomonadati</taxon>
        <taxon>Pseudomonadota</taxon>
        <taxon>Alphaproteobacteria</taxon>
        <taxon>Acetobacterales</taxon>
        <taxon>Acetobacteraceae</taxon>
        <taxon>Gluconacetobacter</taxon>
    </lineage>
</organism>
<dbReference type="UniPathway" id="UPA00138"/>
<dbReference type="CDD" id="cd00311">
    <property type="entry name" value="TIM"/>
    <property type="match status" value="1"/>
</dbReference>
<dbReference type="EC" id="5.3.1.1" evidence="3"/>
<evidence type="ECO:0000256" key="2">
    <source>
        <dbReference type="ARBA" id="ARBA00023235"/>
    </source>
</evidence>
<proteinExistence type="inferred from homology"/>
<comment type="similarity">
    <text evidence="3">Belongs to the triosephosphate isomerase family.</text>
</comment>
<comment type="catalytic activity">
    <reaction evidence="1">
        <text>L-erythrulose 1-phosphate = D-erythrulose 4-phosphate</text>
        <dbReference type="Rhea" id="RHEA:49588"/>
        <dbReference type="ChEBI" id="CHEBI:58002"/>
        <dbReference type="ChEBI" id="CHEBI:90796"/>
        <dbReference type="EC" id="5.3.1.33"/>
    </reaction>
</comment>
<dbReference type="PANTHER" id="PTHR21139:SF2">
    <property type="entry name" value="TRIOSEPHOSPHATE ISOMERASE"/>
    <property type="match status" value="1"/>
</dbReference>
<dbReference type="PANTHER" id="PTHR21139">
    <property type="entry name" value="TRIOSEPHOSPHATE ISOMERASE"/>
    <property type="match status" value="1"/>
</dbReference>
<comment type="pathway">
    <text evidence="3">Carbohydrate biosynthesis; gluconeogenesis.</text>
</comment>
<dbReference type="GO" id="GO:0004807">
    <property type="term" value="F:triose-phosphate isomerase activity"/>
    <property type="evidence" value="ECO:0007669"/>
    <property type="project" value="UniProtKB-EC"/>
</dbReference>
<evidence type="ECO:0000256" key="3">
    <source>
        <dbReference type="RuleBase" id="RU363013"/>
    </source>
</evidence>
<dbReference type="GO" id="GO:0006094">
    <property type="term" value="P:gluconeogenesis"/>
    <property type="evidence" value="ECO:0007669"/>
    <property type="project" value="UniProtKB-UniPathway"/>
</dbReference>
<evidence type="ECO:0000313" key="5">
    <source>
        <dbReference type="Proteomes" id="UP000578030"/>
    </source>
</evidence>
<dbReference type="NCBIfam" id="NF000722">
    <property type="entry name" value="PRK00042.2-1"/>
    <property type="match status" value="1"/>
</dbReference>
<sequence length="271" mass="28996">MSASATSNPKPGRPFWVGTSWKMNGLPDDARRYAERIAAVDDWHGIRPFVMPPFTVLADVARLLHGSAVQVGGQNMHWDESGSWTGEISAPMLRQCGATMVELGHSERRRHFGETDETVNWKIHAALRHGLTPLVCIGETQAERDGNVADLILARQVRLALHGLTAAQAGRVMFAYEPVWAIGEAGRPAPPELVAQAAAGIRQELDRAAGAPGVSPPLLYGGSVNLENAAPYAALADIDGLFVGRAAWTAEGYATLARTASRTLAAPRPEP</sequence>
<comment type="subcellular location">
    <subcellularLocation>
        <location evidence="3">Cytoplasm</location>
    </subcellularLocation>
</comment>
<protein>
    <recommendedName>
        <fullName evidence="3">Triosephosphate isomerase</fullName>
        <ecNumber evidence="3">5.3.1.1</ecNumber>
    </recommendedName>
</protein>
<dbReference type="PROSITE" id="PS51440">
    <property type="entry name" value="TIM_2"/>
    <property type="match status" value="1"/>
</dbReference>
<evidence type="ECO:0000256" key="1">
    <source>
        <dbReference type="ARBA" id="ARBA00000148"/>
    </source>
</evidence>
<dbReference type="Pfam" id="PF00121">
    <property type="entry name" value="TIM"/>
    <property type="match status" value="1"/>
</dbReference>
<comment type="pathway">
    <text evidence="3">Carbohydrate degradation; glycolysis; D-glyceraldehyde 3-phosphate from glycerone phosphate: step 1/1.</text>
</comment>
<dbReference type="AlphaFoldDB" id="A0A7W4KA66"/>
<keyword evidence="2 3" id="KW-0413">Isomerase</keyword>
<name>A0A7W4KA66_9PROT</name>
<dbReference type="GO" id="GO:0046166">
    <property type="term" value="P:glyceraldehyde-3-phosphate biosynthetic process"/>
    <property type="evidence" value="ECO:0007669"/>
    <property type="project" value="TreeGrafter"/>
</dbReference>
<accession>A0A7W4KA66</accession>
<dbReference type="InterPro" id="IPR035990">
    <property type="entry name" value="TIM_sf"/>
</dbReference>
<dbReference type="UniPathway" id="UPA00109">
    <property type="reaction ID" value="UER00189"/>
</dbReference>
<dbReference type="Gene3D" id="3.20.20.70">
    <property type="entry name" value="Aldolase class I"/>
    <property type="match status" value="1"/>
</dbReference>
<dbReference type="Proteomes" id="UP000578030">
    <property type="component" value="Unassembled WGS sequence"/>
</dbReference>
<comment type="caution">
    <text evidence="4">The sequence shown here is derived from an EMBL/GenBank/DDBJ whole genome shotgun (WGS) entry which is preliminary data.</text>
</comment>
<dbReference type="SUPFAM" id="SSF51351">
    <property type="entry name" value="Triosephosphate isomerase (TIM)"/>
    <property type="match status" value="1"/>
</dbReference>
<dbReference type="EMBL" id="JABEQM010000020">
    <property type="protein sequence ID" value="MBB2203187.1"/>
    <property type="molecule type" value="Genomic_DNA"/>
</dbReference>
<keyword evidence="5" id="KW-1185">Reference proteome</keyword>
<dbReference type="InterPro" id="IPR013785">
    <property type="entry name" value="Aldolase_TIM"/>
</dbReference>
<keyword evidence="3" id="KW-0324">Glycolysis</keyword>
<comment type="subunit">
    <text evidence="3">Homodimer.</text>
</comment>
<keyword evidence="3" id="KW-0963">Cytoplasm</keyword>
<dbReference type="InterPro" id="IPR000652">
    <property type="entry name" value="Triosephosphate_isomerase"/>
</dbReference>